<gene>
    <name evidence="2" type="ORF">ACAOBT_LOCUS27027</name>
</gene>
<keyword evidence="3" id="KW-1185">Reference proteome</keyword>
<dbReference type="Proteomes" id="UP001152888">
    <property type="component" value="Unassembled WGS sequence"/>
</dbReference>
<feature type="compositionally biased region" description="Basic and acidic residues" evidence="1">
    <location>
        <begin position="1"/>
        <end position="18"/>
    </location>
</feature>
<proteinExistence type="predicted"/>
<organism evidence="2 3">
    <name type="scientific">Acanthoscelides obtectus</name>
    <name type="common">Bean weevil</name>
    <name type="synonym">Bruchus obtectus</name>
    <dbReference type="NCBI Taxonomy" id="200917"/>
    <lineage>
        <taxon>Eukaryota</taxon>
        <taxon>Metazoa</taxon>
        <taxon>Ecdysozoa</taxon>
        <taxon>Arthropoda</taxon>
        <taxon>Hexapoda</taxon>
        <taxon>Insecta</taxon>
        <taxon>Pterygota</taxon>
        <taxon>Neoptera</taxon>
        <taxon>Endopterygota</taxon>
        <taxon>Coleoptera</taxon>
        <taxon>Polyphaga</taxon>
        <taxon>Cucujiformia</taxon>
        <taxon>Chrysomeloidea</taxon>
        <taxon>Chrysomelidae</taxon>
        <taxon>Bruchinae</taxon>
        <taxon>Bruchini</taxon>
        <taxon>Acanthoscelides</taxon>
    </lineage>
</organism>
<name>A0A9P0LTG8_ACAOB</name>
<sequence>MFFRQKEGTDHKSHRSDDDFSDGENISQTNELNDEKVPSGLDMLVPESNSEFEESDDETEPPPPQRIIFLD</sequence>
<dbReference type="EMBL" id="CAKOFQ010007515">
    <property type="protein sequence ID" value="CAH2002858.1"/>
    <property type="molecule type" value="Genomic_DNA"/>
</dbReference>
<feature type="region of interest" description="Disordered" evidence="1">
    <location>
        <begin position="1"/>
        <end position="71"/>
    </location>
</feature>
<reference evidence="2" key="1">
    <citation type="submission" date="2022-03" db="EMBL/GenBank/DDBJ databases">
        <authorList>
            <person name="Sayadi A."/>
        </authorList>
    </citation>
    <scope>NUCLEOTIDE SEQUENCE</scope>
</reference>
<dbReference type="AlphaFoldDB" id="A0A9P0LTG8"/>
<protein>
    <submittedName>
        <fullName evidence="2">Uncharacterized protein</fullName>
    </submittedName>
</protein>
<evidence type="ECO:0000313" key="3">
    <source>
        <dbReference type="Proteomes" id="UP001152888"/>
    </source>
</evidence>
<feature type="compositionally biased region" description="Acidic residues" evidence="1">
    <location>
        <begin position="50"/>
        <end position="60"/>
    </location>
</feature>
<accession>A0A9P0LTG8</accession>
<evidence type="ECO:0000313" key="2">
    <source>
        <dbReference type="EMBL" id="CAH2002858.1"/>
    </source>
</evidence>
<comment type="caution">
    <text evidence="2">The sequence shown here is derived from an EMBL/GenBank/DDBJ whole genome shotgun (WGS) entry which is preliminary data.</text>
</comment>
<evidence type="ECO:0000256" key="1">
    <source>
        <dbReference type="SAM" id="MobiDB-lite"/>
    </source>
</evidence>